<dbReference type="SUPFAM" id="SSF51735">
    <property type="entry name" value="NAD(P)-binding Rossmann-fold domains"/>
    <property type="match status" value="1"/>
</dbReference>
<dbReference type="EMBL" id="BAABGR010000035">
    <property type="protein sequence ID" value="GAA4518947.1"/>
    <property type="molecule type" value="Genomic_DNA"/>
</dbReference>
<organism evidence="3 4">
    <name type="scientific">Sphingobacterium thermophilum</name>
    <dbReference type="NCBI Taxonomy" id="768534"/>
    <lineage>
        <taxon>Bacteria</taxon>
        <taxon>Pseudomonadati</taxon>
        <taxon>Bacteroidota</taxon>
        <taxon>Sphingobacteriia</taxon>
        <taxon>Sphingobacteriales</taxon>
        <taxon>Sphingobacteriaceae</taxon>
        <taxon>Sphingobacterium</taxon>
    </lineage>
</organism>
<sequence length="306" mass="34645">MKKIILAGGTGNVGRVLSEELLRQGYEVIILSRTTKSSNRQNLSYVLWDGEQLGEWMSVLEGSDTLINLSGQSIQCRFTEKNRRTLTSSRIKPTYILGEAIRGLKEPPRLWINISGTSIFEGLEQLSDEESTRFADTFLANLVKEWEKTFFMFHLPATRQVCLRLSPVLSKDFGMFKELNLLTRFGLGGKAGNGKQLISWIHEVDLINLVLWIIHHRDPSSLYHACVPLPVSNKIFMKELQRVNKISFGLPLPAFLAKVGAYFKGVESDMILQTNAVSSSRAVREGFVFKFPTIKEAFLELTKHIH</sequence>
<comment type="caution">
    <text evidence="3">The sequence shown here is derived from an EMBL/GenBank/DDBJ whole genome shotgun (WGS) entry which is preliminary data.</text>
</comment>
<dbReference type="PANTHER" id="PTHR11092:SF0">
    <property type="entry name" value="EPIMERASE FAMILY PROTEIN SDR39U1"/>
    <property type="match status" value="1"/>
</dbReference>
<dbReference type="InterPro" id="IPR001509">
    <property type="entry name" value="Epimerase_deHydtase"/>
</dbReference>
<accession>A0ABP8R5Q9</accession>
<evidence type="ECO:0000259" key="2">
    <source>
        <dbReference type="Pfam" id="PF01370"/>
    </source>
</evidence>
<keyword evidence="4" id="KW-1185">Reference proteome</keyword>
<reference evidence="4" key="1">
    <citation type="journal article" date="2019" name="Int. J. Syst. Evol. Microbiol.">
        <title>The Global Catalogue of Microorganisms (GCM) 10K type strain sequencing project: providing services to taxonomists for standard genome sequencing and annotation.</title>
        <authorList>
            <consortium name="The Broad Institute Genomics Platform"/>
            <consortium name="The Broad Institute Genome Sequencing Center for Infectious Disease"/>
            <person name="Wu L."/>
            <person name="Ma J."/>
        </authorList>
    </citation>
    <scope>NUCLEOTIDE SEQUENCE [LARGE SCALE GENOMIC DNA]</scope>
    <source>
        <strain evidence="4">JCM 17858</strain>
    </source>
</reference>
<proteinExistence type="inferred from homology"/>
<dbReference type="PANTHER" id="PTHR11092">
    <property type="entry name" value="SUGAR NUCLEOTIDE EPIMERASE RELATED"/>
    <property type="match status" value="1"/>
</dbReference>
<evidence type="ECO:0000313" key="4">
    <source>
        <dbReference type="Proteomes" id="UP001500394"/>
    </source>
</evidence>
<feature type="domain" description="NAD-dependent epimerase/dehydratase" evidence="2">
    <location>
        <begin position="4"/>
        <end position="132"/>
    </location>
</feature>
<protein>
    <submittedName>
        <fullName evidence="3">TIGR01777 family oxidoreductase</fullName>
    </submittedName>
</protein>
<dbReference type="InterPro" id="IPR010099">
    <property type="entry name" value="SDR39U1"/>
</dbReference>
<comment type="similarity">
    <text evidence="1">Belongs to the NAD(P)-dependent epimerase/dehydratase family. SDR39U1 subfamily.</text>
</comment>
<dbReference type="Proteomes" id="UP001500394">
    <property type="component" value="Unassembled WGS sequence"/>
</dbReference>
<evidence type="ECO:0000256" key="1">
    <source>
        <dbReference type="ARBA" id="ARBA00009353"/>
    </source>
</evidence>
<dbReference type="Gene3D" id="3.40.50.720">
    <property type="entry name" value="NAD(P)-binding Rossmann-like Domain"/>
    <property type="match status" value="1"/>
</dbReference>
<dbReference type="RefSeq" id="WP_345068283.1">
    <property type="nucleotide sequence ID" value="NZ_BAABGR010000035.1"/>
</dbReference>
<gene>
    <name evidence="3" type="ORF">GCM10023173_21190</name>
</gene>
<name>A0ABP8R5Q9_9SPHI</name>
<dbReference type="Pfam" id="PF01370">
    <property type="entry name" value="Epimerase"/>
    <property type="match status" value="1"/>
</dbReference>
<dbReference type="InterPro" id="IPR036291">
    <property type="entry name" value="NAD(P)-bd_dom_sf"/>
</dbReference>
<evidence type="ECO:0000313" key="3">
    <source>
        <dbReference type="EMBL" id="GAA4518947.1"/>
    </source>
</evidence>
<dbReference type="NCBIfam" id="TIGR01777">
    <property type="entry name" value="yfcH"/>
    <property type="match status" value="1"/>
</dbReference>